<keyword evidence="4" id="KW-1185">Reference proteome</keyword>
<name>A0A1T4N752_9FIRM</name>
<feature type="non-terminal residue" evidence="3">
    <location>
        <position position="249"/>
    </location>
</feature>
<dbReference type="Gene3D" id="1.10.10.10">
    <property type="entry name" value="Winged helix-like DNA-binding domain superfamily/Winged helix DNA-binding domain"/>
    <property type="match status" value="3"/>
</dbReference>
<comment type="similarity">
    <text evidence="1">Belongs to the IS150/IS1296 orfA family.</text>
</comment>
<evidence type="ECO:0000313" key="4">
    <source>
        <dbReference type="Proteomes" id="UP000196365"/>
    </source>
</evidence>
<dbReference type="InterPro" id="IPR010921">
    <property type="entry name" value="Trp_repressor/repl_initiator"/>
</dbReference>
<accession>A0A1T4N752</accession>
<dbReference type="GO" id="GO:0043565">
    <property type="term" value="F:sequence-specific DNA binding"/>
    <property type="evidence" value="ECO:0007669"/>
    <property type="project" value="InterPro"/>
</dbReference>
<dbReference type="RefSeq" id="WP_159454690.1">
    <property type="nucleotide sequence ID" value="NZ_FUWV01000009.1"/>
</dbReference>
<dbReference type="SUPFAM" id="SSF48295">
    <property type="entry name" value="TrpR-like"/>
    <property type="match status" value="3"/>
</dbReference>
<feature type="domain" description="Insertion element IS150 protein InsJ-like helix-turn-helix" evidence="2">
    <location>
        <begin position="12"/>
        <end position="63"/>
    </location>
</feature>
<gene>
    <name evidence="3" type="ORF">SAMN02745973_01587</name>
</gene>
<evidence type="ECO:0000259" key="2">
    <source>
        <dbReference type="Pfam" id="PF13518"/>
    </source>
</evidence>
<dbReference type="PANTHER" id="PTHR33795:SF1">
    <property type="entry name" value="INSERTION ELEMENT IS150 PROTEIN INSJ"/>
    <property type="match status" value="1"/>
</dbReference>
<dbReference type="PANTHER" id="PTHR33795">
    <property type="entry name" value="INSERTION ELEMENT IS150 PROTEIN INSJ"/>
    <property type="match status" value="1"/>
</dbReference>
<organism evidence="3 4">
    <name type="scientific">Garciella nitratireducens DSM 15102</name>
    <dbReference type="NCBI Taxonomy" id="1121911"/>
    <lineage>
        <taxon>Bacteria</taxon>
        <taxon>Bacillati</taxon>
        <taxon>Bacillota</taxon>
        <taxon>Clostridia</taxon>
        <taxon>Eubacteriales</taxon>
        <taxon>Eubacteriaceae</taxon>
        <taxon>Garciella</taxon>
    </lineage>
</organism>
<dbReference type="InterPro" id="IPR052057">
    <property type="entry name" value="IS150/IS1296_orfA-like"/>
</dbReference>
<dbReference type="Proteomes" id="UP000196365">
    <property type="component" value="Unassembled WGS sequence"/>
</dbReference>
<proteinExistence type="inferred from homology"/>
<dbReference type="OrthoDB" id="9797531at2"/>
<dbReference type="Pfam" id="PF13518">
    <property type="entry name" value="HTH_28"/>
    <property type="match status" value="2"/>
</dbReference>
<dbReference type="InterPro" id="IPR055247">
    <property type="entry name" value="InsJ-like_HTH"/>
</dbReference>
<dbReference type="InterPro" id="IPR036388">
    <property type="entry name" value="WH-like_DNA-bd_sf"/>
</dbReference>
<evidence type="ECO:0000256" key="1">
    <source>
        <dbReference type="ARBA" id="ARBA00038232"/>
    </source>
</evidence>
<dbReference type="AlphaFoldDB" id="A0A1T4N752"/>
<reference evidence="3 4" key="1">
    <citation type="submission" date="2017-02" db="EMBL/GenBank/DDBJ databases">
        <authorList>
            <person name="Peterson S.W."/>
        </authorList>
    </citation>
    <scope>NUCLEOTIDE SEQUENCE [LARGE SCALE GENOMIC DNA]</scope>
    <source>
        <strain evidence="3 4">DSM 15102</strain>
    </source>
</reference>
<dbReference type="EMBL" id="FUWV01000009">
    <property type="protein sequence ID" value="SJZ74991.1"/>
    <property type="molecule type" value="Genomic_DNA"/>
</dbReference>
<feature type="domain" description="Insertion element IS150 protein InsJ-like helix-turn-helix" evidence="2">
    <location>
        <begin position="132"/>
        <end position="184"/>
    </location>
</feature>
<protein>
    <submittedName>
        <fullName evidence="3">Transposase and inactivated derivatives</fullName>
    </submittedName>
</protein>
<evidence type="ECO:0000313" key="3">
    <source>
        <dbReference type="EMBL" id="SJZ74991.1"/>
    </source>
</evidence>
<sequence length="249" mass="29740">MKPKKKHSFKSKLNILQKHLCHDISITELSGLYQVSEITLRKWLYRYETNGVEGLKDSKTWKKYSKEVKESAVLDYLSGKYSHKEILIKYEIRSSSVLQNWIKQYNSHRKLKDTGEGMSNSMIKSRKTTVEERIAIVLSCIENNYNYQQTAYANNVSYQQVYYWVKKYKIDGDKALHDSRGKRKEEARMSDEDKNKIQMRKLEKENECLRAENDFFVSFIQKYKDKYTVKLMCKVLKFPRSTYYKVLNH</sequence>